<keyword evidence="6" id="KW-0479">Metal-binding</keyword>
<keyword evidence="3" id="KW-0489">Methyltransferase</keyword>
<dbReference type="GO" id="GO:0005694">
    <property type="term" value="C:chromosome"/>
    <property type="evidence" value="ECO:0007669"/>
    <property type="project" value="UniProtKB-SubCell"/>
</dbReference>
<evidence type="ECO:0000313" key="10">
    <source>
        <dbReference type="Proteomes" id="UP000176725"/>
    </source>
</evidence>
<dbReference type="InterPro" id="IPR001214">
    <property type="entry name" value="SET_dom"/>
</dbReference>
<dbReference type="GO" id="GO:0046872">
    <property type="term" value="F:metal ion binding"/>
    <property type="evidence" value="ECO:0007669"/>
    <property type="project" value="UniProtKB-KW"/>
</dbReference>
<evidence type="ECO:0000256" key="4">
    <source>
        <dbReference type="ARBA" id="ARBA00022679"/>
    </source>
</evidence>
<evidence type="ECO:0000313" key="9">
    <source>
        <dbReference type="EMBL" id="OGM64644.1"/>
    </source>
</evidence>
<dbReference type="PANTHER" id="PTHR46223">
    <property type="entry name" value="HISTONE-LYSINE N-METHYLTRANSFERASE SUV39H"/>
    <property type="match status" value="1"/>
</dbReference>
<dbReference type="PANTHER" id="PTHR46223:SF3">
    <property type="entry name" value="HISTONE-LYSINE N-METHYLTRANSFERASE SET-23"/>
    <property type="match status" value="1"/>
</dbReference>
<keyword evidence="7" id="KW-0862">Zinc</keyword>
<dbReference type="CDD" id="cd20071">
    <property type="entry name" value="SET_SMYD"/>
    <property type="match status" value="1"/>
</dbReference>
<comment type="caution">
    <text evidence="9">The sequence shown here is derived from an EMBL/GenBank/DDBJ whole genome shotgun (WGS) entry which is preliminary data.</text>
</comment>
<dbReference type="Proteomes" id="UP000176725">
    <property type="component" value="Unassembled WGS sequence"/>
</dbReference>
<dbReference type="InterPro" id="IPR046341">
    <property type="entry name" value="SET_dom_sf"/>
</dbReference>
<gene>
    <name evidence="9" type="ORF">A2893_06480</name>
</gene>
<organism evidence="9 10">
    <name type="scientific">Candidatus Woesebacteria bacterium RIFCSPLOWO2_01_FULL_39_25</name>
    <dbReference type="NCBI Taxonomy" id="1802521"/>
    <lineage>
        <taxon>Bacteria</taxon>
        <taxon>Candidatus Woeseibacteriota</taxon>
    </lineage>
</organism>
<sequence length="203" mass="23530">MFLLKKYYWEVKETKSKGRGVFARKPISAGTLIGDYVGKLVHLKDVDFDKEKGNLYLMYYNDTTGIYPSLRKPGIHLLNHSCSPNCWIFKFKRHTLVFALKNIMNGDELTISYLLPPGKLCTNCTHKCFCESKVCTKSMHLTEGGYKKWQDFQDKEERKGKYRKIINENALKLLAKYPKSISKSYIVKIKNLEITQNLSISLI</sequence>
<dbReference type="EMBL" id="MGHH01000008">
    <property type="protein sequence ID" value="OGM64644.1"/>
    <property type="molecule type" value="Genomic_DNA"/>
</dbReference>
<protein>
    <recommendedName>
        <fullName evidence="8">SET domain-containing protein</fullName>
    </recommendedName>
</protein>
<dbReference type="SUPFAM" id="SSF82199">
    <property type="entry name" value="SET domain"/>
    <property type="match status" value="1"/>
</dbReference>
<evidence type="ECO:0000256" key="2">
    <source>
        <dbReference type="ARBA" id="ARBA00022454"/>
    </source>
</evidence>
<feature type="domain" description="SET" evidence="8">
    <location>
        <begin position="7"/>
        <end position="114"/>
    </location>
</feature>
<accession>A0A1F8BKQ1</accession>
<dbReference type="Gene3D" id="2.170.270.10">
    <property type="entry name" value="SET domain"/>
    <property type="match status" value="1"/>
</dbReference>
<dbReference type="GO" id="GO:0032259">
    <property type="term" value="P:methylation"/>
    <property type="evidence" value="ECO:0007669"/>
    <property type="project" value="UniProtKB-KW"/>
</dbReference>
<comment type="subcellular location">
    <subcellularLocation>
        <location evidence="1">Chromosome</location>
    </subcellularLocation>
</comment>
<dbReference type="AlphaFoldDB" id="A0A1F8BKQ1"/>
<keyword evidence="2" id="KW-0158">Chromosome</keyword>
<keyword evidence="5" id="KW-0949">S-adenosyl-L-methionine</keyword>
<reference evidence="9 10" key="1">
    <citation type="journal article" date="2016" name="Nat. Commun.">
        <title>Thousands of microbial genomes shed light on interconnected biogeochemical processes in an aquifer system.</title>
        <authorList>
            <person name="Anantharaman K."/>
            <person name="Brown C.T."/>
            <person name="Hug L.A."/>
            <person name="Sharon I."/>
            <person name="Castelle C.J."/>
            <person name="Probst A.J."/>
            <person name="Thomas B.C."/>
            <person name="Singh A."/>
            <person name="Wilkins M.J."/>
            <person name="Karaoz U."/>
            <person name="Brodie E.L."/>
            <person name="Williams K.H."/>
            <person name="Hubbard S.S."/>
            <person name="Banfield J.F."/>
        </authorList>
    </citation>
    <scope>NUCLEOTIDE SEQUENCE [LARGE SCALE GENOMIC DNA]</scope>
</reference>
<dbReference type="STRING" id="1802521.A2893_06480"/>
<dbReference type="SMART" id="SM00317">
    <property type="entry name" value="SET"/>
    <property type="match status" value="1"/>
</dbReference>
<dbReference type="GO" id="GO:0008168">
    <property type="term" value="F:methyltransferase activity"/>
    <property type="evidence" value="ECO:0007669"/>
    <property type="project" value="UniProtKB-KW"/>
</dbReference>
<keyword evidence="4" id="KW-0808">Transferase</keyword>
<dbReference type="PROSITE" id="PS50280">
    <property type="entry name" value="SET"/>
    <property type="match status" value="1"/>
</dbReference>
<proteinExistence type="predicted"/>
<evidence type="ECO:0000256" key="1">
    <source>
        <dbReference type="ARBA" id="ARBA00004286"/>
    </source>
</evidence>
<evidence type="ECO:0000256" key="3">
    <source>
        <dbReference type="ARBA" id="ARBA00022603"/>
    </source>
</evidence>
<evidence type="ECO:0000256" key="6">
    <source>
        <dbReference type="ARBA" id="ARBA00022723"/>
    </source>
</evidence>
<evidence type="ECO:0000259" key="8">
    <source>
        <dbReference type="PROSITE" id="PS50280"/>
    </source>
</evidence>
<evidence type="ECO:0000256" key="7">
    <source>
        <dbReference type="ARBA" id="ARBA00022833"/>
    </source>
</evidence>
<dbReference type="InterPro" id="IPR050973">
    <property type="entry name" value="H3K9_Histone-Lys_N-MTase"/>
</dbReference>
<name>A0A1F8BKQ1_9BACT</name>
<evidence type="ECO:0000256" key="5">
    <source>
        <dbReference type="ARBA" id="ARBA00022691"/>
    </source>
</evidence>
<dbReference type="Pfam" id="PF00856">
    <property type="entry name" value="SET"/>
    <property type="match status" value="1"/>
</dbReference>